<protein>
    <submittedName>
        <fullName evidence="1">YkgJ family cysteine cluster protein</fullName>
    </submittedName>
</protein>
<dbReference type="AlphaFoldDB" id="A0A7Y2H389"/>
<name>A0A7Y2H389_UNCEI</name>
<accession>A0A7Y2H389</accession>
<comment type="caution">
    <text evidence="1">The sequence shown here is derived from an EMBL/GenBank/DDBJ whole genome shotgun (WGS) entry which is preliminary data.</text>
</comment>
<evidence type="ECO:0000313" key="2">
    <source>
        <dbReference type="Proteomes" id="UP000547674"/>
    </source>
</evidence>
<gene>
    <name evidence="1" type="ORF">HKN21_12020</name>
</gene>
<sequence>MTKPYYETQNGLDFTCTRCGRCCERPGPVFFSDDDLDRAAAFEKITPKAFVKRHGLIEVDGIHALDLPDGTPCSFFDKLKGCQIYEGRPIQCKTWPFWKEVVTRKDSWNRAAEECPGMNQGEHHTPTEIREAIDACKNQGLPEGDAW</sequence>
<dbReference type="Pfam" id="PF03692">
    <property type="entry name" value="CxxCxxCC"/>
    <property type="match status" value="1"/>
</dbReference>
<dbReference type="InterPro" id="IPR005358">
    <property type="entry name" value="Puta_zinc/iron-chelating_dom"/>
</dbReference>
<dbReference type="Proteomes" id="UP000547674">
    <property type="component" value="Unassembled WGS sequence"/>
</dbReference>
<evidence type="ECO:0000313" key="1">
    <source>
        <dbReference type="EMBL" id="NNF07478.1"/>
    </source>
</evidence>
<reference evidence="1 2" key="1">
    <citation type="submission" date="2020-03" db="EMBL/GenBank/DDBJ databases">
        <title>Metabolic flexibility allows generalist bacteria to become dominant in a frequently disturbed ecosystem.</title>
        <authorList>
            <person name="Chen Y.-J."/>
            <person name="Leung P.M."/>
            <person name="Bay S.K."/>
            <person name="Hugenholtz P."/>
            <person name="Kessler A.J."/>
            <person name="Shelley G."/>
            <person name="Waite D.W."/>
            <person name="Cook P.L."/>
            <person name="Greening C."/>
        </authorList>
    </citation>
    <scope>NUCLEOTIDE SEQUENCE [LARGE SCALE GENOMIC DNA]</scope>
    <source>
        <strain evidence="1">SS_bin_28</strain>
    </source>
</reference>
<dbReference type="PANTHER" id="PTHR35866">
    <property type="entry name" value="PUTATIVE-RELATED"/>
    <property type="match status" value="1"/>
</dbReference>
<dbReference type="PANTHER" id="PTHR35866:SF1">
    <property type="entry name" value="YKGJ FAMILY CYSTEINE CLUSTER PROTEIN"/>
    <property type="match status" value="1"/>
</dbReference>
<proteinExistence type="predicted"/>
<dbReference type="EMBL" id="JABDJR010000485">
    <property type="protein sequence ID" value="NNF07478.1"/>
    <property type="molecule type" value="Genomic_DNA"/>
</dbReference>
<organism evidence="1 2">
    <name type="scientific">Eiseniibacteriota bacterium</name>
    <dbReference type="NCBI Taxonomy" id="2212470"/>
    <lineage>
        <taxon>Bacteria</taxon>
        <taxon>Candidatus Eiseniibacteriota</taxon>
    </lineage>
</organism>